<dbReference type="Pfam" id="PF13517">
    <property type="entry name" value="FG-GAP_3"/>
    <property type="match status" value="1"/>
</dbReference>
<dbReference type="SUPFAM" id="SSF69318">
    <property type="entry name" value="Integrin alpha N-terminal domain"/>
    <property type="match status" value="2"/>
</dbReference>
<reference evidence="3 4" key="1">
    <citation type="submission" date="2021-05" db="EMBL/GenBank/DDBJ databases">
        <title>A Polyphasic approach of four new species of the genus Ohtaekwangia: Ohtaekwangia histidinii sp. nov., Ohtaekwangia cretensis sp. nov., Ohtaekwangia indiensis sp. nov., Ohtaekwangia reichenbachii sp. nov. from diverse environment.</title>
        <authorList>
            <person name="Octaviana S."/>
        </authorList>
    </citation>
    <scope>NUCLEOTIDE SEQUENCE [LARGE SCALE GENOMIC DNA]</scope>
    <source>
        <strain evidence="3 4">PWU37</strain>
    </source>
</reference>
<comment type="caution">
    <text evidence="3">The sequence shown here is derived from an EMBL/GenBank/DDBJ whole genome shotgun (WGS) entry which is preliminary data.</text>
</comment>
<dbReference type="InterPro" id="IPR026444">
    <property type="entry name" value="Secre_tail"/>
</dbReference>
<evidence type="ECO:0000256" key="1">
    <source>
        <dbReference type="ARBA" id="ARBA00022729"/>
    </source>
</evidence>
<feature type="chain" id="PRO_5042988764" evidence="2">
    <location>
        <begin position="19"/>
        <end position="743"/>
    </location>
</feature>
<dbReference type="NCBIfam" id="TIGR04183">
    <property type="entry name" value="Por_Secre_tail"/>
    <property type="match status" value="1"/>
</dbReference>
<gene>
    <name evidence="3" type="ORF">KK078_19840</name>
</gene>
<dbReference type="PANTHER" id="PTHR46580">
    <property type="entry name" value="SENSOR KINASE-RELATED"/>
    <property type="match status" value="1"/>
</dbReference>
<name>A0AAP2DDN1_9BACT</name>
<dbReference type="PANTHER" id="PTHR46580:SF4">
    <property type="entry name" value="ATP_GTP-BINDING PROTEIN"/>
    <property type="match status" value="1"/>
</dbReference>
<proteinExistence type="predicted"/>
<dbReference type="RefSeq" id="WP_254092057.1">
    <property type="nucleotide sequence ID" value="NZ_JAHESC010000031.1"/>
</dbReference>
<evidence type="ECO:0000313" key="4">
    <source>
        <dbReference type="Proteomes" id="UP001319180"/>
    </source>
</evidence>
<protein>
    <submittedName>
        <fullName evidence="3">T9SS type A sorting domain-containing protein</fullName>
    </submittedName>
</protein>
<organism evidence="3 4">
    <name type="scientific">Dawidia soli</name>
    <dbReference type="NCBI Taxonomy" id="2782352"/>
    <lineage>
        <taxon>Bacteria</taxon>
        <taxon>Pseudomonadati</taxon>
        <taxon>Bacteroidota</taxon>
        <taxon>Cytophagia</taxon>
        <taxon>Cytophagales</taxon>
        <taxon>Chryseotaleaceae</taxon>
        <taxon>Dawidia</taxon>
    </lineage>
</organism>
<keyword evidence="1 2" id="KW-0732">Signal</keyword>
<dbReference type="AlphaFoldDB" id="A0AAP2DDN1"/>
<dbReference type="Proteomes" id="UP001319180">
    <property type="component" value="Unassembled WGS sequence"/>
</dbReference>
<sequence>MRRFLHAALILFPLSLQAQFTYTLDNSVPIAGAEANLDLAWAGGLNAAQYNTLDLNHDGKDDLVVYDRMAGKISTFLQQDGRYVYTPVYERFFPSEIINWLLLRDYDHDGRKDIFTGDNFGMRVFRNVTPDGDTLAWQHIRFYSGPGGGMSDAVLYKGAGAFKTNLQMAPDDMPSISDVDGDGDLDIFSISFGSTGGTVGYYKNVGLENHSRYDSLDFERITNKWGGFVECGCGDFAFNNAACFAGGRPQHAGGKSLLVHDFTHDGIPDIVLSEAACNHLWLLENKGTLDAPVIDTNVDFPGANAPNFLYPAAYYEDVDFDGKKDIIVSTNLPSKQINPADAATFIDLARSSLLYKNNGTDTDPTFTFVKNNFLQDAMLEVGDNAVPAFLDYDGDGDYDLFVSQNSSANFSATIQVYENTGSATLPAFTHVEADYLNFTSLRLYNIKIQFADMDMNGSSDLVFTATSRDDGVTRFYYIPNRVGGSADFSLSDRQIITLPTLPNNAKLVDSENIFVVDVNLDGRPDLLYGRTNGTLFYLRNTGGISFVLEKDTYLGLASSVVRQNIACAAGDLDGDGTVDLVLGDQTGVLRIVSDFRRAAHTNDAATEILWNPLAEKYEAYKLGGRVWPVVVNLFSSARPSLVVGNMQGGVHILRHDNEGVLPPEPEIYLGWNPVNRQTQRLEVYIDRPATAQVYSITGQAIGRTLYLRGQDKTDVPVTALASGMYILRIVVGGKSFARRFVVL</sequence>
<accession>A0AAP2DDN1</accession>
<dbReference type="InterPro" id="IPR013517">
    <property type="entry name" value="FG-GAP"/>
</dbReference>
<dbReference type="Gene3D" id="2.130.10.130">
    <property type="entry name" value="Integrin alpha, N-terminal"/>
    <property type="match status" value="2"/>
</dbReference>
<feature type="signal peptide" evidence="2">
    <location>
        <begin position="1"/>
        <end position="18"/>
    </location>
</feature>
<evidence type="ECO:0000313" key="3">
    <source>
        <dbReference type="EMBL" id="MBT1688830.1"/>
    </source>
</evidence>
<evidence type="ECO:0000256" key="2">
    <source>
        <dbReference type="SAM" id="SignalP"/>
    </source>
</evidence>
<dbReference type="InterPro" id="IPR028994">
    <property type="entry name" value="Integrin_alpha_N"/>
</dbReference>
<keyword evidence="4" id="KW-1185">Reference proteome</keyword>
<dbReference type="EMBL" id="JAHESC010000031">
    <property type="protein sequence ID" value="MBT1688830.1"/>
    <property type="molecule type" value="Genomic_DNA"/>
</dbReference>